<dbReference type="Pfam" id="PF08205">
    <property type="entry name" value="C2-set_2"/>
    <property type="match status" value="1"/>
</dbReference>
<evidence type="ECO:0000256" key="10">
    <source>
        <dbReference type="ARBA" id="ARBA00023319"/>
    </source>
</evidence>
<dbReference type="InterPro" id="IPR013783">
    <property type="entry name" value="Ig-like_fold"/>
</dbReference>
<dbReference type="GO" id="GO:0042102">
    <property type="term" value="P:positive regulation of T cell proliferation"/>
    <property type="evidence" value="ECO:0007669"/>
    <property type="project" value="TreeGrafter"/>
</dbReference>
<reference evidence="13" key="2">
    <citation type="submission" date="2025-08" db="UniProtKB">
        <authorList>
            <consortium name="Ensembl"/>
        </authorList>
    </citation>
    <scope>IDENTIFICATION</scope>
</reference>
<feature type="transmembrane region" description="Helical" evidence="11">
    <location>
        <begin position="53"/>
        <end position="75"/>
    </location>
</feature>
<evidence type="ECO:0000256" key="4">
    <source>
        <dbReference type="ARBA" id="ARBA00022729"/>
    </source>
</evidence>
<evidence type="ECO:0000256" key="3">
    <source>
        <dbReference type="ARBA" id="ARBA00022692"/>
    </source>
</evidence>
<dbReference type="GO" id="GO:0042130">
    <property type="term" value="P:negative regulation of T cell proliferation"/>
    <property type="evidence" value="ECO:0007669"/>
    <property type="project" value="TreeGrafter"/>
</dbReference>
<dbReference type="PROSITE" id="PS50835">
    <property type="entry name" value="IG_LIKE"/>
    <property type="match status" value="1"/>
</dbReference>
<reference evidence="14" key="1">
    <citation type="submission" date="2015-09" db="EMBL/GenBank/DDBJ databases">
        <authorList>
            <person name="Sai Rama Sridatta P."/>
        </authorList>
    </citation>
    <scope>NUCLEOTIDE SEQUENCE [LARGE SCALE GENOMIC DNA]</scope>
</reference>
<dbReference type="AlphaFoldDB" id="A0A4W6D7B9"/>
<dbReference type="PANTHER" id="PTHR25466">
    <property type="entry name" value="T-LYMPHOCYTE ACTIVATION ANTIGEN"/>
    <property type="match status" value="1"/>
</dbReference>
<evidence type="ECO:0000256" key="11">
    <source>
        <dbReference type="SAM" id="Phobius"/>
    </source>
</evidence>
<evidence type="ECO:0000256" key="6">
    <source>
        <dbReference type="ARBA" id="ARBA00023136"/>
    </source>
</evidence>
<dbReference type="GO" id="GO:0031295">
    <property type="term" value="P:T cell costimulation"/>
    <property type="evidence" value="ECO:0007669"/>
    <property type="project" value="TreeGrafter"/>
</dbReference>
<accession>A0A4W6D7B9</accession>
<feature type="domain" description="Ig-like" evidence="12">
    <location>
        <begin position="93"/>
        <end position="164"/>
    </location>
</feature>
<dbReference type="InterPro" id="IPR013162">
    <property type="entry name" value="CD80_C2-set"/>
</dbReference>
<keyword evidence="9" id="KW-0325">Glycoprotein</keyword>
<dbReference type="InterPro" id="IPR007110">
    <property type="entry name" value="Ig-like_dom"/>
</dbReference>
<keyword evidence="14" id="KW-1185">Reference proteome</keyword>
<protein>
    <recommendedName>
        <fullName evidence="12">Ig-like domain-containing protein</fullName>
    </recommendedName>
</protein>
<dbReference type="Proteomes" id="UP000314980">
    <property type="component" value="Unassembled WGS sequence"/>
</dbReference>
<evidence type="ECO:0000313" key="14">
    <source>
        <dbReference type="Proteomes" id="UP000314980"/>
    </source>
</evidence>
<keyword evidence="5 11" id="KW-1133">Transmembrane helix</keyword>
<dbReference type="GeneTree" id="ENSGT00970000198434"/>
<name>A0A4W6D7B9_LATCA</name>
<reference evidence="13" key="3">
    <citation type="submission" date="2025-09" db="UniProtKB">
        <authorList>
            <consortium name="Ensembl"/>
        </authorList>
    </citation>
    <scope>IDENTIFICATION</scope>
</reference>
<organism evidence="13 14">
    <name type="scientific">Lates calcarifer</name>
    <name type="common">Barramundi</name>
    <name type="synonym">Holocentrus calcarifer</name>
    <dbReference type="NCBI Taxonomy" id="8187"/>
    <lineage>
        <taxon>Eukaryota</taxon>
        <taxon>Metazoa</taxon>
        <taxon>Chordata</taxon>
        <taxon>Craniata</taxon>
        <taxon>Vertebrata</taxon>
        <taxon>Euteleostomi</taxon>
        <taxon>Actinopterygii</taxon>
        <taxon>Neopterygii</taxon>
        <taxon>Teleostei</taxon>
        <taxon>Neoteleostei</taxon>
        <taxon>Acanthomorphata</taxon>
        <taxon>Carangaria</taxon>
        <taxon>Carangaria incertae sedis</taxon>
        <taxon>Centropomidae</taxon>
        <taxon>Lates</taxon>
    </lineage>
</organism>
<evidence type="ECO:0000256" key="5">
    <source>
        <dbReference type="ARBA" id="ARBA00022989"/>
    </source>
</evidence>
<keyword evidence="6 11" id="KW-0472">Membrane</keyword>
<evidence type="ECO:0000313" key="13">
    <source>
        <dbReference type="Ensembl" id="ENSLCAP00010020723.1"/>
    </source>
</evidence>
<keyword evidence="2" id="KW-1003">Cell membrane</keyword>
<evidence type="ECO:0000256" key="2">
    <source>
        <dbReference type="ARBA" id="ARBA00022475"/>
    </source>
</evidence>
<keyword evidence="10" id="KW-0393">Immunoglobulin domain</keyword>
<dbReference type="PANTHER" id="PTHR25466:SF14">
    <property type="entry name" value="BUTYROPHILIN SUBFAMILY 2 MEMBER A2-LIKE-RELATED"/>
    <property type="match status" value="1"/>
</dbReference>
<evidence type="ECO:0000256" key="9">
    <source>
        <dbReference type="ARBA" id="ARBA00023180"/>
    </source>
</evidence>
<dbReference type="Ensembl" id="ENSLCAT00010021180.1">
    <property type="protein sequence ID" value="ENSLCAP00010020723.1"/>
    <property type="gene ID" value="ENSLCAG00010009796.1"/>
</dbReference>
<dbReference type="GO" id="GO:0007166">
    <property type="term" value="P:cell surface receptor signaling pathway"/>
    <property type="evidence" value="ECO:0007669"/>
    <property type="project" value="TreeGrafter"/>
</dbReference>
<dbReference type="InParanoid" id="A0A4W6D7B9"/>
<keyword evidence="7" id="KW-1015">Disulfide bond</keyword>
<sequence>MWYKKKAIVSCTRYGNTSFVVGHNSPADKYKGRTGLYADQVLEGNATLLLRNLLFILSYVTSVLFLYVQICFYLYRFVAPVREIDIDFSGDVVTCAAEGIFPAPTLTWSTDPPADAQLLQNKTKAQKNKYGFYDIQSSLRLTGNITTNHTYVCSITSDSNRKTAFLKGKGSSVKISCSLPRTVPQSFNVTWRFGRSHPIVSISVVDHRSQAKVWDQWKPHVITNFSASGGLHLHSLKSEHQGAYTSTKQPQSDTKRSVPVAFNYNIYSHSFYECVPSSKNLWVLRGLTLLSLCMFLHF</sequence>
<keyword evidence="4" id="KW-0732">Signal</keyword>
<comment type="subcellular location">
    <subcellularLocation>
        <location evidence="1">Cell membrane</location>
        <topology evidence="1">Single-pass type I membrane protein</topology>
    </subcellularLocation>
</comment>
<dbReference type="GO" id="GO:0071222">
    <property type="term" value="P:cellular response to lipopolysaccharide"/>
    <property type="evidence" value="ECO:0007669"/>
    <property type="project" value="TreeGrafter"/>
</dbReference>
<dbReference type="InterPro" id="IPR036179">
    <property type="entry name" value="Ig-like_dom_sf"/>
</dbReference>
<keyword evidence="8" id="KW-0675">Receptor</keyword>
<evidence type="ECO:0000259" key="12">
    <source>
        <dbReference type="PROSITE" id="PS50835"/>
    </source>
</evidence>
<evidence type="ECO:0000256" key="1">
    <source>
        <dbReference type="ARBA" id="ARBA00004251"/>
    </source>
</evidence>
<dbReference type="Gene3D" id="2.60.40.10">
    <property type="entry name" value="Immunoglobulins"/>
    <property type="match status" value="2"/>
</dbReference>
<evidence type="ECO:0000256" key="7">
    <source>
        <dbReference type="ARBA" id="ARBA00023157"/>
    </source>
</evidence>
<dbReference type="GO" id="GO:0006955">
    <property type="term" value="P:immune response"/>
    <property type="evidence" value="ECO:0007669"/>
    <property type="project" value="TreeGrafter"/>
</dbReference>
<dbReference type="GO" id="GO:0009897">
    <property type="term" value="C:external side of plasma membrane"/>
    <property type="evidence" value="ECO:0007669"/>
    <property type="project" value="TreeGrafter"/>
</dbReference>
<dbReference type="SUPFAM" id="SSF48726">
    <property type="entry name" value="Immunoglobulin"/>
    <property type="match status" value="2"/>
</dbReference>
<dbReference type="InterPro" id="IPR051713">
    <property type="entry name" value="T-cell_Activation_Regulation"/>
</dbReference>
<keyword evidence="3 11" id="KW-0812">Transmembrane</keyword>
<proteinExistence type="predicted"/>
<evidence type="ECO:0000256" key="8">
    <source>
        <dbReference type="ARBA" id="ARBA00023170"/>
    </source>
</evidence>